<proteinExistence type="predicted"/>
<keyword evidence="2" id="KW-0012">Acyltransferase</keyword>
<protein>
    <submittedName>
        <fullName evidence="2">Amino-acid N-acetyltransferase</fullName>
        <ecNumber evidence="2">2.3.1.1</ecNumber>
    </submittedName>
</protein>
<dbReference type="EC" id="2.3.1.1" evidence="2"/>
<organism evidence="2 3">
    <name type="scientific">Nitrospina gracilis (strain 3/211)</name>
    <dbReference type="NCBI Taxonomy" id="1266370"/>
    <lineage>
        <taxon>Bacteria</taxon>
        <taxon>Pseudomonadati</taxon>
        <taxon>Nitrospinota/Tectimicrobiota group</taxon>
        <taxon>Nitrospinota</taxon>
        <taxon>Nitrospinia</taxon>
        <taxon>Nitrospinales</taxon>
        <taxon>Nitrospinaceae</taxon>
        <taxon>Nitrospina</taxon>
    </lineage>
</organism>
<dbReference type="AlphaFoldDB" id="M1Z9P8"/>
<dbReference type="GO" id="GO:0016747">
    <property type="term" value="F:acyltransferase activity, transferring groups other than amino-acyl groups"/>
    <property type="evidence" value="ECO:0007669"/>
    <property type="project" value="InterPro"/>
</dbReference>
<dbReference type="InterPro" id="IPR016181">
    <property type="entry name" value="Acyl_CoA_acyltransferase"/>
</dbReference>
<dbReference type="STRING" id="1266370.NITGR_190017"/>
<dbReference type="OrthoDB" id="9793138at2"/>
<dbReference type="InParanoid" id="M1Z9P8"/>
<keyword evidence="3" id="KW-1185">Reference proteome</keyword>
<dbReference type="InterPro" id="IPR000182">
    <property type="entry name" value="GNAT_dom"/>
</dbReference>
<evidence type="ECO:0000313" key="2">
    <source>
        <dbReference type="EMBL" id="CCQ89907.1"/>
    </source>
</evidence>
<sequence length="180" mass="19855">MITQAQPGDAEDILDLINDYAESGLMLPRVLEDVKKNLHQFRVYREDGQVRGVLALSYGAEGLVEIRSLAVHRDHARKGIASRLIEGGIDDAIHAGYSHVFVLTYAVPLFHRFGFEVIDKNGLPEKIWRDCKVCPKQERCDETAMIRPLVFAPVVEPVLAPIAEPAVMAEPVAGMEPAAA</sequence>
<keyword evidence="2" id="KW-0808">Transferase</keyword>
<comment type="caution">
    <text evidence="2">The sequence shown here is derived from an EMBL/GenBank/DDBJ whole genome shotgun (WGS) entry which is preliminary data.</text>
</comment>
<dbReference type="Gene3D" id="3.40.630.30">
    <property type="match status" value="1"/>
</dbReference>
<dbReference type="Proteomes" id="UP000011704">
    <property type="component" value="Unassembled WGS sequence"/>
</dbReference>
<evidence type="ECO:0000313" key="3">
    <source>
        <dbReference type="Proteomes" id="UP000011704"/>
    </source>
</evidence>
<evidence type="ECO:0000259" key="1">
    <source>
        <dbReference type="PROSITE" id="PS51186"/>
    </source>
</evidence>
<gene>
    <name evidence="2" type="ORF">NITGR_190017</name>
</gene>
<feature type="domain" description="N-acetyltransferase" evidence="1">
    <location>
        <begin position="1"/>
        <end position="134"/>
    </location>
</feature>
<dbReference type="EMBL" id="CAQJ01000021">
    <property type="protein sequence ID" value="CCQ89907.1"/>
    <property type="molecule type" value="Genomic_DNA"/>
</dbReference>
<name>M1Z9P8_NITG3</name>
<reference evidence="2 3" key="1">
    <citation type="journal article" date="2013" name="Front. Microbiol.">
        <title>The genome of Nitrospina gracilis illuminates the metabolism and evolution of the major marine nitrite oxidizer.</title>
        <authorList>
            <person name="Luecker S."/>
            <person name="Nowka B."/>
            <person name="Rattei T."/>
            <person name="Spieck E."/>
            <person name="and Daims H."/>
        </authorList>
    </citation>
    <scope>NUCLEOTIDE SEQUENCE [LARGE SCALE GENOMIC DNA]</scope>
    <source>
        <strain evidence="2 3">3/211</strain>
    </source>
</reference>
<dbReference type="SUPFAM" id="SSF55729">
    <property type="entry name" value="Acyl-CoA N-acyltransferases (Nat)"/>
    <property type="match status" value="1"/>
</dbReference>
<dbReference type="CDD" id="cd04301">
    <property type="entry name" value="NAT_SF"/>
    <property type="match status" value="1"/>
</dbReference>
<dbReference type="RefSeq" id="WP_005006812.1">
    <property type="nucleotide sequence ID" value="NZ_HG422173.1"/>
</dbReference>
<dbReference type="HOGENOM" id="CLU_119519_0_0_0"/>
<accession>M1Z9P8</accession>
<dbReference type="PROSITE" id="PS51186">
    <property type="entry name" value="GNAT"/>
    <property type="match status" value="1"/>
</dbReference>
<dbReference type="Pfam" id="PF00583">
    <property type="entry name" value="Acetyltransf_1"/>
    <property type="match status" value="1"/>
</dbReference>